<name>A0ABQ3IYN0_9PSEU</name>
<accession>A0ABQ3IYN0</accession>
<evidence type="ECO:0000259" key="2">
    <source>
        <dbReference type="Pfam" id="PF14535"/>
    </source>
</evidence>
<dbReference type="GO" id="GO:0016740">
    <property type="term" value="F:transferase activity"/>
    <property type="evidence" value="ECO:0007669"/>
    <property type="project" value="UniProtKB-KW"/>
</dbReference>
<reference evidence="4" key="1">
    <citation type="journal article" date="2019" name="Int. J. Syst. Evol. Microbiol.">
        <title>The Global Catalogue of Microorganisms (GCM) 10K type strain sequencing project: providing services to taxonomists for standard genome sequencing and annotation.</title>
        <authorList>
            <consortium name="The Broad Institute Genomics Platform"/>
            <consortium name="The Broad Institute Genome Sequencing Center for Infectious Disease"/>
            <person name="Wu L."/>
            <person name="Ma J."/>
        </authorList>
    </citation>
    <scope>NUCLEOTIDE SEQUENCE [LARGE SCALE GENOMIC DNA]</scope>
    <source>
        <strain evidence="4">CGMCC 4.7677</strain>
    </source>
</reference>
<dbReference type="Proteomes" id="UP000605897">
    <property type="component" value="Unassembled WGS sequence"/>
</dbReference>
<sequence length="456" mass="49183">MHTFPRQPHSGEHWSAAETLPAEQARRVQDERLREQIAYLAAHSEFYRAKFAEHGVDPGGITTVDDLQGLPFTEKQELRDSLAAAPPLGRHVAAPAAEIVQIQASSGTTGSPSYVGLTASDVGTWCELGARALYANGFRPGDRVLHAFGMSKGFVGGLPIVQILQYMGVVDIPIGAEAGAERLLRVQADQRPSGIIGTPYFLAHLAEQAPGVVGRPATELGVRTISVGGEPGGGLPSVRGNLERLWGATVREMLGGTDIACTYWGECEAGDGMHFLSPDLMIAELIDPDTGQRVEPVEGATGELVYTALRRRASPLLRFRTRDHVVVTGTGCSCGRTGYKVRCVGRTDDMLIVRGINVFPSAVKDLVQRFVPAATGEMRIRADFPGHTTQRPLPLVVEHAADLPPARQEDLRADLEARLRSALNVKCLVELVPEGSLKRPDHVKVALVERVATRKD</sequence>
<dbReference type="PANTHER" id="PTHR43845:SF1">
    <property type="entry name" value="BLR5969 PROTEIN"/>
    <property type="match status" value="1"/>
</dbReference>
<gene>
    <name evidence="3" type="ORF">GCM10017786_28430</name>
</gene>
<evidence type="ECO:0000313" key="4">
    <source>
        <dbReference type="Proteomes" id="UP000605897"/>
    </source>
</evidence>
<protein>
    <submittedName>
        <fullName evidence="3">Phenylacetate--CoA ligase</fullName>
    </submittedName>
</protein>
<keyword evidence="3" id="KW-0808">Transferase</keyword>
<organism evidence="3 4">
    <name type="scientific">Amycolatopsis deserti</name>
    <dbReference type="NCBI Taxonomy" id="185696"/>
    <lineage>
        <taxon>Bacteria</taxon>
        <taxon>Bacillati</taxon>
        <taxon>Actinomycetota</taxon>
        <taxon>Actinomycetes</taxon>
        <taxon>Pseudonocardiales</taxon>
        <taxon>Pseudonocardiaceae</taxon>
        <taxon>Amycolatopsis</taxon>
    </lineage>
</organism>
<dbReference type="SUPFAM" id="SSF56801">
    <property type="entry name" value="Acetyl-CoA synthetase-like"/>
    <property type="match status" value="1"/>
</dbReference>
<feature type="domain" description="AMP-dependent ligase C-terminal" evidence="2">
    <location>
        <begin position="355"/>
        <end position="441"/>
    </location>
</feature>
<dbReference type="RefSeq" id="WP_191244956.1">
    <property type="nucleotide sequence ID" value="NZ_BNAU01000002.1"/>
</dbReference>
<keyword evidence="4" id="KW-1185">Reference proteome</keyword>
<dbReference type="GO" id="GO:0016874">
    <property type="term" value="F:ligase activity"/>
    <property type="evidence" value="ECO:0007669"/>
    <property type="project" value="UniProtKB-KW"/>
</dbReference>
<dbReference type="InterPro" id="IPR045851">
    <property type="entry name" value="AMP-bd_C_sf"/>
</dbReference>
<dbReference type="InterPro" id="IPR042099">
    <property type="entry name" value="ANL_N_sf"/>
</dbReference>
<dbReference type="InterPro" id="IPR028154">
    <property type="entry name" value="AMP-dep_Lig_C"/>
</dbReference>
<comment type="caution">
    <text evidence="3">The sequence shown here is derived from an EMBL/GenBank/DDBJ whole genome shotgun (WGS) entry which is preliminary data.</text>
</comment>
<dbReference type="Gene3D" id="3.30.300.30">
    <property type="match status" value="1"/>
</dbReference>
<evidence type="ECO:0000313" key="3">
    <source>
        <dbReference type="EMBL" id="GHE93937.1"/>
    </source>
</evidence>
<proteinExistence type="predicted"/>
<feature type="region of interest" description="Disordered" evidence="1">
    <location>
        <begin position="1"/>
        <end position="27"/>
    </location>
</feature>
<dbReference type="PANTHER" id="PTHR43845">
    <property type="entry name" value="BLR5969 PROTEIN"/>
    <property type="match status" value="1"/>
</dbReference>
<keyword evidence="3" id="KW-0436">Ligase</keyword>
<dbReference type="Gene3D" id="3.40.50.12780">
    <property type="entry name" value="N-terminal domain of ligase-like"/>
    <property type="match status" value="1"/>
</dbReference>
<dbReference type="EMBL" id="BNAU01000002">
    <property type="protein sequence ID" value="GHE93937.1"/>
    <property type="molecule type" value="Genomic_DNA"/>
</dbReference>
<evidence type="ECO:0000256" key="1">
    <source>
        <dbReference type="SAM" id="MobiDB-lite"/>
    </source>
</evidence>
<dbReference type="Pfam" id="PF14535">
    <property type="entry name" value="AMP-binding_C_2"/>
    <property type="match status" value="1"/>
</dbReference>